<evidence type="ECO:0000256" key="7">
    <source>
        <dbReference type="ARBA" id="ARBA00023136"/>
    </source>
</evidence>
<dbReference type="InterPro" id="IPR025720">
    <property type="entry name" value="RibU"/>
</dbReference>
<keyword evidence="5 9" id="KW-0812">Transmembrane</keyword>
<evidence type="ECO:0000256" key="5">
    <source>
        <dbReference type="ARBA" id="ARBA00022692"/>
    </source>
</evidence>
<dbReference type="EMBL" id="CP132508">
    <property type="protein sequence ID" value="WPD18395.1"/>
    <property type="molecule type" value="Genomic_DNA"/>
</dbReference>
<dbReference type="PIRSF" id="PIRSF037778">
    <property type="entry name" value="UCP037778_transp_RibU"/>
    <property type="match status" value="1"/>
</dbReference>
<keyword evidence="4 8" id="KW-1003">Cell membrane</keyword>
<dbReference type="Gene3D" id="1.10.1760.20">
    <property type="match status" value="1"/>
</dbReference>
<protein>
    <recommendedName>
        <fullName evidence="8">Riboflavin transporter</fullName>
    </recommendedName>
</protein>
<evidence type="ECO:0000313" key="10">
    <source>
        <dbReference type="EMBL" id="WPD18395.1"/>
    </source>
</evidence>
<evidence type="ECO:0000256" key="3">
    <source>
        <dbReference type="ARBA" id="ARBA00022448"/>
    </source>
</evidence>
<keyword evidence="7 8" id="KW-0472">Membrane</keyword>
<dbReference type="PANTHER" id="PTHR38438">
    <property type="entry name" value="RIBOFLAVIN TRANSPORTER RIBU"/>
    <property type="match status" value="1"/>
</dbReference>
<evidence type="ECO:0000256" key="6">
    <source>
        <dbReference type="ARBA" id="ARBA00022989"/>
    </source>
</evidence>
<keyword evidence="11" id="KW-1185">Reference proteome</keyword>
<dbReference type="PANTHER" id="PTHR38438:SF1">
    <property type="entry name" value="RIBOFLAVIN TRANSPORTER RIBU"/>
    <property type="match status" value="1"/>
</dbReference>
<reference evidence="10 11" key="1">
    <citation type="submission" date="2023-08" db="EMBL/GenBank/DDBJ databases">
        <title>Genome sequence of Thermaerobacter compostii strain Ins1, a spore-forming filamentous bacterium isolated from a deep geothermal reservoir.</title>
        <authorList>
            <person name="Bregnard D."/>
            <person name="Gonzalez D."/>
            <person name="Junier P."/>
        </authorList>
    </citation>
    <scope>NUCLEOTIDE SEQUENCE [LARGE SCALE GENOMIC DNA]</scope>
    <source>
        <strain evidence="10 11">Ins1</strain>
    </source>
</reference>
<evidence type="ECO:0000256" key="2">
    <source>
        <dbReference type="ARBA" id="ARBA00005540"/>
    </source>
</evidence>
<feature type="transmembrane region" description="Helical" evidence="9">
    <location>
        <begin position="149"/>
        <end position="169"/>
    </location>
</feature>
<feature type="transmembrane region" description="Helical" evidence="9">
    <location>
        <begin position="106"/>
        <end position="129"/>
    </location>
</feature>
<sequence length="200" mass="21276">MVRRMVRLALLSSMAFLLMLWEVQLTPLLPFIPTYLKYDPGDLPVLMGGFAFGPAAGASVALVKDLLFLFSGKSTAGWIGVSANLLASIAYVVPAAWVYRRLGTRWALGLAMLVGTVSTSAVMAVANYFVFLPLWGVPAGQVGTTVVTAITPFNLIKGLLTGILALVAYPRLARVLDDPVFAAPAEAPLAKEAAEEGRRP</sequence>
<evidence type="ECO:0000256" key="4">
    <source>
        <dbReference type="ARBA" id="ARBA00022475"/>
    </source>
</evidence>
<comment type="subcellular location">
    <subcellularLocation>
        <location evidence="1">Cell membrane</location>
        <topology evidence="1">Multi-pass membrane protein</topology>
    </subcellularLocation>
</comment>
<organism evidence="10 11">
    <name type="scientific">Thermaerobacter composti</name>
    <dbReference type="NCBI Taxonomy" id="554949"/>
    <lineage>
        <taxon>Bacteria</taxon>
        <taxon>Bacillati</taxon>
        <taxon>Bacillota</taxon>
        <taxon>Clostridia</taxon>
        <taxon>Eubacteriales</taxon>
        <taxon>Clostridiales Family XVII. Incertae Sedis</taxon>
        <taxon>Thermaerobacter</taxon>
    </lineage>
</organism>
<proteinExistence type="inferred from homology"/>
<evidence type="ECO:0000256" key="9">
    <source>
        <dbReference type="SAM" id="Phobius"/>
    </source>
</evidence>
<evidence type="ECO:0000313" key="11">
    <source>
        <dbReference type="Proteomes" id="UP001304683"/>
    </source>
</evidence>
<name>A0ABZ0QPP2_9FIRM</name>
<comment type="function">
    <text evidence="8">Probably a riboflavin-binding protein that interacts with the energy-coupling factor (ECF) ABC-transporter complex.</text>
</comment>
<dbReference type="Proteomes" id="UP001304683">
    <property type="component" value="Chromosome"/>
</dbReference>
<keyword evidence="6 9" id="KW-1133">Transmembrane helix</keyword>
<dbReference type="RefSeq" id="WP_135225806.1">
    <property type="nucleotide sequence ID" value="NZ_CP132508.1"/>
</dbReference>
<feature type="transmembrane region" description="Helical" evidence="9">
    <location>
        <begin position="76"/>
        <end position="99"/>
    </location>
</feature>
<gene>
    <name evidence="10" type="ORF">Q5761_08435</name>
</gene>
<dbReference type="Pfam" id="PF12822">
    <property type="entry name" value="ECF_trnsprt"/>
    <property type="match status" value="1"/>
</dbReference>
<keyword evidence="3 8" id="KW-0813">Transport</keyword>
<dbReference type="InterPro" id="IPR024529">
    <property type="entry name" value="ECF_trnsprt_substrate-spec"/>
</dbReference>
<evidence type="ECO:0000256" key="8">
    <source>
        <dbReference type="PIRNR" id="PIRNR037778"/>
    </source>
</evidence>
<evidence type="ECO:0000256" key="1">
    <source>
        <dbReference type="ARBA" id="ARBA00004651"/>
    </source>
</evidence>
<accession>A0ABZ0QPP2</accession>
<comment type="similarity">
    <text evidence="2 8">Belongs to the prokaryotic riboflavin transporter (P-RFT) (TC 2.A.87) family.</text>
</comment>